<dbReference type="PANTHER" id="PTHR13634:SF0">
    <property type="entry name" value="RIBOSOME BIOGENESIS PROTEIN BRX1 HOMOLOG"/>
    <property type="match status" value="1"/>
</dbReference>
<feature type="domain" description="Brix" evidence="8">
    <location>
        <begin position="73"/>
        <end position="262"/>
    </location>
</feature>
<feature type="compositionally biased region" description="Basic residues" evidence="7">
    <location>
        <begin position="25"/>
        <end position="40"/>
    </location>
</feature>
<dbReference type="EMBL" id="JAVRJZ010000003">
    <property type="protein sequence ID" value="KAK2724557.1"/>
    <property type="molecule type" value="Genomic_DNA"/>
</dbReference>
<gene>
    <name evidence="9" type="ORF">QYM36_001152</name>
</gene>
<dbReference type="InterPro" id="IPR026532">
    <property type="entry name" value="BRX1"/>
</dbReference>
<feature type="compositionally biased region" description="Basic residues" evidence="7">
    <location>
        <begin position="336"/>
        <end position="347"/>
    </location>
</feature>
<feature type="region of interest" description="Disordered" evidence="7">
    <location>
        <begin position="1"/>
        <end position="43"/>
    </location>
</feature>
<evidence type="ECO:0000313" key="9">
    <source>
        <dbReference type="EMBL" id="KAK2724557.1"/>
    </source>
</evidence>
<dbReference type="Proteomes" id="UP001187531">
    <property type="component" value="Unassembled WGS sequence"/>
</dbReference>
<keyword evidence="5" id="KW-0690">Ribosome biogenesis</keyword>
<dbReference type="Pfam" id="PF04427">
    <property type="entry name" value="Brix"/>
    <property type="match status" value="1"/>
</dbReference>
<comment type="subcellular location">
    <subcellularLocation>
        <location evidence="2">Nucleus</location>
        <location evidence="2">Nucleolus</location>
    </subcellularLocation>
</comment>
<dbReference type="PROSITE" id="PS50833">
    <property type="entry name" value="BRIX"/>
    <property type="match status" value="1"/>
</dbReference>
<dbReference type="GO" id="GO:0006364">
    <property type="term" value="P:rRNA processing"/>
    <property type="evidence" value="ECO:0007669"/>
    <property type="project" value="InterPro"/>
</dbReference>
<dbReference type="GO" id="GO:0005730">
    <property type="term" value="C:nucleolus"/>
    <property type="evidence" value="ECO:0007669"/>
    <property type="project" value="UniProtKB-SubCell"/>
</dbReference>
<sequence>MPKRGNNGLPYHLSKKFGLGDKSKSIKKREQKKKNVKVQKTKPTDEQVLVRAEPEEISVVPNTIHRGKWRNKQRVLVFAARGITHRDRHLMLDLKNMFPHSKSESKMEKKDPHLVVNEICETRNCSKVLYFECRKKQDLYMWMSNVPSGPSAKFLIENIHTSGELKMAGNCLKGSRPLLSFDSNFDSSAHWSLLKELLVQIFGTPNNHPKSQPFFDHVFSFTVFDNRIWFRNFQILEEDGQLVEIGPRFVMNPIKIFEGSFNGQVLWENRHYVSPNLHRREMRKSAGLKYKNKIDQKISYDIRKQDGPLMKPDELAEVFDEEPMESIDSENEDKKQPKKKMKKKKTKKVVDFKVEEMAA</sequence>
<evidence type="ECO:0000256" key="6">
    <source>
        <dbReference type="ARBA" id="ARBA00023242"/>
    </source>
</evidence>
<organism evidence="9 10">
    <name type="scientific">Artemia franciscana</name>
    <name type="common">Brine shrimp</name>
    <name type="synonym">Artemia sanfranciscana</name>
    <dbReference type="NCBI Taxonomy" id="6661"/>
    <lineage>
        <taxon>Eukaryota</taxon>
        <taxon>Metazoa</taxon>
        <taxon>Ecdysozoa</taxon>
        <taxon>Arthropoda</taxon>
        <taxon>Crustacea</taxon>
        <taxon>Branchiopoda</taxon>
        <taxon>Anostraca</taxon>
        <taxon>Artemiidae</taxon>
        <taxon>Artemia</taxon>
    </lineage>
</organism>
<dbReference type="GO" id="GO:0000027">
    <property type="term" value="P:ribosomal large subunit assembly"/>
    <property type="evidence" value="ECO:0007669"/>
    <property type="project" value="TreeGrafter"/>
</dbReference>
<dbReference type="GO" id="GO:0019843">
    <property type="term" value="F:rRNA binding"/>
    <property type="evidence" value="ECO:0007669"/>
    <property type="project" value="InterPro"/>
</dbReference>
<dbReference type="AlphaFoldDB" id="A0AA88LBQ8"/>
<evidence type="ECO:0000256" key="5">
    <source>
        <dbReference type="ARBA" id="ARBA00022517"/>
    </source>
</evidence>
<evidence type="ECO:0000256" key="3">
    <source>
        <dbReference type="ARBA" id="ARBA00006369"/>
    </source>
</evidence>
<evidence type="ECO:0000256" key="4">
    <source>
        <dbReference type="ARBA" id="ARBA00020522"/>
    </source>
</evidence>
<evidence type="ECO:0000259" key="8">
    <source>
        <dbReference type="PROSITE" id="PS50833"/>
    </source>
</evidence>
<proteinExistence type="inferred from homology"/>
<comment type="similarity">
    <text evidence="3">Belongs to the BRX1 family.</text>
</comment>
<comment type="caution">
    <text evidence="9">The sequence shown here is derived from an EMBL/GenBank/DDBJ whole genome shotgun (WGS) entry which is preliminary data.</text>
</comment>
<feature type="region of interest" description="Disordered" evidence="7">
    <location>
        <begin position="320"/>
        <end position="347"/>
    </location>
</feature>
<name>A0AA88LBQ8_ARTSF</name>
<keyword evidence="6" id="KW-0539">Nucleus</keyword>
<protein>
    <recommendedName>
        <fullName evidence="4">Ribosome biogenesis protein BRX1 homolog</fullName>
    </recommendedName>
</protein>
<evidence type="ECO:0000256" key="7">
    <source>
        <dbReference type="SAM" id="MobiDB-lite"/>
    </source>
</evidence>
<feature type="compositionally biased region" description="Acidic residues" evidence="7">
    <location>
        <begin position="320"/>
        <end position="331"/>
    </location>
</feature>
<keyword evidence="10" id="KW-1185">Reference proteome</keyword>
<dbReference type="SMART" id="SM00879">
    <property type="entry name" value="Brix"/>
    <property type="match status" value="1"/>
</dbReference>
<evidence type="ECO:0000256" key="2">
    <source>
        <dbReference type="ARBA" id="ARBA00004604"/>
    </source>
</evidence>
<comment type="function">
    <text evidence="1">Required for biogenesis of the 60S ribosomal subunit.</text>
</comment>
<dbReference type="InterPro" id="IPR007109">
    <property type="entry name" value="Brix"/>
</dbReference>
<accession>A0AA88LBQ8</accession>
<dbReference type="SUPFAM" id="SSF52954">
    <property type="entry name" value="Class II aaRS ABD-related"/>
    <property type="match status" value="1"/>
</dbReference>
<evidence type="ECO:0000313" key="10">
    <source>
        <dbReference type="Proteomes" id="UP001187531"/>
    </source>
</evidence>
<reference evidence="9" key="1">
    <citation type="submission" date="2023-07" db="EMBL/GenBank/DDBJ databases">
        <title>Chromosome-level genome assembly of Artemia franciscana.</title>
        <authorList>
            <person name="Jo E."/>
        </authorList>
    </citation>
    <scope>NUCLEOTIDE SEQUENCE</scope>
    <source>
        <tissue evidence="9">Whole body</tissue>
    </source>
</reference>
<evidence type="ECO:0000256" key="1">
    <source>
        <dbReference type="ARBA" id="ARBA00003439"/>
    </source>
</evidence>
<dbReference type="PANTHER" id="PTHR13634">
    <property type="entry name" value="RIBOSOME BIOGENESIS PROTEIN BRIX"/>
    <property type="match status" value="1"/>
</dbReference>